<reference evidence="2 3" key="1">
    <citation type="journal article" date="2012" name="PLoS Pathog.">
        <title>Diverse lifestyles and strategies of plant pathogenesis encoded in the genomes of eighteen Dothideomycetes fungi.</title>
        <authorList>
            <person name="Ohm R.A."/>
            <person name="Feau N."/>
            <person name="Henrissat B."/>
            <person name="Schoch C.L."/>
            <person name="Horwitz B.A."/>
            <person name="Barry K.W."/>
            <person name="Condon B.J."/>
            <person name="Copeland A.C."/>
            <person name="Dhillon B."/>
            <person name="Glaser F."/>
            <person name="Hesse C.N."/>
            <person name="Kosti I."/>
            <person name="LaButti K."/>
            <person name="Lindquist E.A."/>
            <person name="Lucas S."/>
            <person name="Salamov A.A."/>
            <person name="Bradshaw R.E."/>
            <person name="Ciuffetti L."/>
            <person name="Hamelin R.C."/>
            <person name="Kema G.H.J."/>
            <person name="Lawrence C."/>
            <person name="Scott J.A."/>
            <person name="Spatafora J.W."/>
            <person name="Turgeon B.G."/>
            <person name="de Wit P.J.G.M."/>
            <person name="Zhong S."/>
            <person name="Goodwin S.B."/>
            <person name="Grigoriev I.V."/>
        </authorList>
    </citation>
    <scope>NUCLEOTIDE SEQUENCE [LARGE SCALE GENOMIC DNA]</scope>
    <source>
        <strain evidence="3">ND90Pr / ATCC 201652</strain>
    </source>
</reference>
<keyword evidence="3" id="KW-1185">Reference proteome</keyword>
<name>M2TDF6_COCSN</name>
<evidence type="ECO:0000313" key="2">
    <source>
        <dbReference type="EMBL" id="EMD66782.1"/>
    </source>
</evidence>
<dbReference type="Proteomes" id="UP000016934">
    <property type="component" value="Unassembled WGS sequence"/>
</dbReference>
<dbReference type="AlphaFoldDB" id="M2TDF6"/>
<accession>M2TDF6</accession>
<dbReference type="KEGG" id="bsc:COCSADRAFT_158855"/>
<evidence type="ECO:0000313" key="3">
    <source>
        <dbReference type="Proteomes" id="UP000016934"/>
    </source>
</evidence>
<dbReference type="RefSeq" id="XP_007698177.1">
    <property type="nucleotide sequence ID" value="XM_007699987.1"/>
</dbReference>
<feature type="region of interest" description="Disordered" evidence="1">
    <location>
        <begin position="58"/>
        <end position="96"/>
    </location>
</feature>
<organism evidence="2 3">
    <name type="scientific">Cochliobolus sativus (strain ND90Pr / ATCC 201652)</name>
    <name type="common">Common root rot and spot blotch fungus</name>
    <name type="synonym">Bipolaris sorokiniana</name>
    <dbReference type="NCBI Taxonomy" id="665912"/>
    <lineage>
        <taxon>Eukaryota</taxon>
        <taxon>Fungi</taxon>
        <taxon>Dikarya</taxon>
        <taxon>Ascomycota</taxon>
        <taxon>Pezizomycotina</taxon>
        <taxon>Dothideomycetes</taxon>
        <taxon>Pleosporomycetidae</taxon>
        <taxon>Pleosporales</taxon>
        <taxon>Pleosporineae</taxon>
        <taxon>Pleosporaceae</taxon>
        <taxon>Bipolaris</taxon>
    </lineage>
</organism>
<gene>
    <name evidence="2" type="ORF">COCSADRAFT_158855</name>
</gene>
<sequence length="114" mass="12746">MAQATQGLAKALQQTKAAEIARAERRAAWLGLAARQPYDPYTIYIATRDTTALKVRQQQERAQAEEAAMFDTQQTAEQDAESLEESSVGYSSPLSRFYNDDLLDEHYSDGARDL</sequence>
<dbReference type="HOGENOM" id="CLU_2120885_0_0_1"/>
<reference evidence="3" key="2">
    <citation type="journal article" date="2013" name="PLoS Genet.">
        <title>Comparative genome structure, secondary metabolite, and effector coding capacity across Cochliobolus pathogens.</title>
        <authorList>
            <person name="Condon B.J."/>
            <person name="Leng Y."/>
            <person name="Wu D."/>
            <person name="Bushley K.E."/>
            <person name="Ohm R.A."/>
            <person name="Otillar R."/>
            <person name="Martin J."/>
            <person name="Schackwitz W."/>
            <person name="Grimwood J."/>
            <person name="MohdZainudin N."/>
            <person name="Xue C."/>
            <person name="Wang R."/>
            <person name="Manning V.A."/>
            <person name="Dhillon B."/>
            <person name="Tu Z.J."/>
            <person name="Steffenson B.J."/>
            <person name="Salamov A."/>
            <person name="Sun H."/>
            <person name="Lowry S."/>
            <person name="LaButti K."/>
            <person name="Han J."/>
            <person name="Copeland A."/>
            <person name="Lindquist E."/>
            <person name="Barry K."/>
            <person name="Schmutz J."/>
            <person name="Baker S.E."/>
            <person name="Ciuffetti L.M."/>
            <person name="Grigoriev I.V."/>
            <person name="Zhong S."/>
            <person name="Turgeon B.G."/>
        </authorList>
    </citation>
    <scope>NUCLEOTIDE SEQUENCE [LARGE SCALE GENOMIC DNA]</scope>
    <source>
        <strain evidence="3">ND90Pr / ATCC 201652</strain>
    </source>
</reference>
<proteinExistence type="predicted"/>
<dbReference type="GeneID" id="19131923"/>
<evidence type="ECO:0000256" key="1">
    <source>
        <dbReference type="SAM" id="MobiDB-lite"/>
    </source>
</evidence>
<dbReference type="EMBL" id="KB445640">
    <property type="protein sequence ID" value="EMD66782.1"/>
    <property type="molecule type" value="Genomic_DNA"/>
</dbReference>
<protein>
    <submittedName>
        <fullName evidence="2">Uncharacterized protein</fullName>
    </submittedName>
</protein>